<accession>A0ABV9GT74</accession>
<gene>
    <name evidence="2" type="ORF">ACFO4N_15730</name>
</gene>
<keyword evidence="1" id="KW-1133">Transmembrane helix</keyword>
<dbReference type="Proteomes" id="UP001596022">
    <property type="component" value="Unassembled WGS sequence"/>
</dbReference>
<sequence length="187" mass="20543">MLAEINLLPRKDKPRIGPLFFYAILVGFCLAAIAVTSFLYIDAHHRLSQANHQLETARHAREKLGLGQMTNADQASDGYQQAVRAVQGKSESTVFLIDQFTKMLPDHGRIIGYDYQEGRGINLNASFDTLGAVSLYLKRLTDAENVASAKILKVDSDDGAAPTRVAHFQITINDGAVKKRLAEGESQ</sequence>
<keyword evidence="1" id="KW-0812">Transmembrane</keyword>
<evidence type="ECO:0000313" key="2">
    <source>
        <dbReference type="EMBL" id="MFC4620163.1"/>
    </source>
</evidence>
<organism evidence="2 3">
    <name type="scientific">Camelliibacillus cellulosilyticus</name>
    <dbReference type="NCBI Taxonomy" id="2174486"/>
    <lineage>
        <taxon>Bacteria</taxon>
        <taxon>Bacillati</taxon>
        <taxon>Bacillota</taxon>
        <taxon>Bacilli</taxon>
        <taxon>Bacillales</taxon>
        <taxon>Sporolactobacillaceae</taxon>
        <taxon>Camelliibacillus</taxon>
    </lineage>
</organism>
<proteinExistence type="predicted"/>
<comment type="caution">
    <text evidence="2">The sequence shown here is derived from an EMBL/GenBank/DDBJ whole genome shotgun (WGS) entry which is preliminary data.</text>
</comment>
<feature type="transmembrane region" description="Helical" evidence="1">
    <location>
        <begin position="20"/>
        <end position="41"/>
    </location>
</feature>
<dbReference type="EMBL" id="JBHSFW010000016">
    <property type="protein sequence ID" value="MFC4620163.1"/>
    <property type="molecule type" value="Genomic_DNA"/>
</dbReference>
<keyword evidence="3" id="KW-1185">Reference proteome</keyword>
<reference evidence="3" key="1">
    <citation type="journal article" date="2019" name="Int. J. Syst. Evol. Microbiol.">
        <title>The Global Catalogue of Microorganisms (GCM) 10K type strain sequencing project: providing services to taxonomists for standard genome sequencing and annotation.</title>
        <authorList>
            <consortium name="The Broad Institute Genomics Platform"/>
            <consortium name="The Broad Institute Genome Sequencing Center for Infectious Disease"/>
            <person name="Wu L."/>
            <person name="Ma J."/>
        </authorList>
    </citation>
    <scope>NUCLEOTIDE SEQUENCE [LARGE SCALE GENOMIC DNA]</scope>
    <source>
        <strain evidence="3">CGMCC 1.16306</strain>
    </source>
</reference>
<keyword evidence="1" id="KW-0472">Membrane</keyword>
<evidence type="ECO:0000256" key="1">
    <source>
        <dbReference type="SAM" id="Phobius"/>
    </source>
</evidence>
<protein>
    <submittedName>
        <fullName evidence="2">PilN domain-containing protein</fullName>
    </submittedName>
</protein>
<dbReference type="RefSeq" id="WP_376847274.1">
    <property type="nucleotide sequence ID" value="NZ_JBHSFW010000016.1"/>
</dbReference>
<name>A0ABV9GT74_9BACL</name>
<evidence type="ECO:0000313" key="3">
    <source>
        <dbReference type="Proteomes" id="UP001596022"/>
    </source>
</evidence>